<keyword evidence="4 9" id="KW-0548">Nucleotidyltransferase</keyword>
<evidence type="ECO:0000313" key="13">
    <source>
        <dbReference type="Proteomes" id="UP000483018"/>
    </source>
</evidence>
<dbReference type="AlphaFoldDB" id="A0A7C8LG61"/>
<dbReference type="InterPro" id="IPR023049">
    <property type="entry name" value="GlgC_bac"/>
</dbReference>
<dbReference type="HAMAP" id="MF_00624">
    <property type="entry name" value="GlgC"/>
    <property type="match status" value="1"/>
</dbReference>
<feature type="domain" description="Nucleotidyl transferase" evidence="10">
    <location>
        <begin position="8"/>
        <end position="259"/>
    </location>
</feature>
<comment type="pathway">
    <text evidence="9">Glycan biosynthesis; glycogen biosynthesis.</text>
</comment>
<dbReference type="CDD" id="cd04651">
    <property type="entry name" value="LbH_G1P_AT_C"/>
    <property type="match status" value="1"/>
</dbReference>
<dbReference type="EC" id="2.7.7.27" evidence="9"/>
<evidence type="ECO:0000256" key="2">
    <source>
        <dbReference type="ARBA" id="ARBA00022600"/>
    </source>
</evidence>
<evidence type="ECO:0000256" key="8">
    <source>
        <dbReference type="ARBA" id="ARBA00023277"/>
    </source>
</evidence>
<dbReference type="InterPro" id="IPR005836">
    <property type="entry name" value="ADP_Glu_pyroP_CS"/>
</dbReference>
<dbReference type="Gene3D" id="2.160.10.10">
    <property type="entry name" value="Hexapeptide repeat proteins"/>
    <property type="match status" value="1"/>
</dbReference>
<name>A0A7C8LG61_9FIRM</name>
<dbReference type="GO" id="GO:0008878">
    <property type="term" value="F:glucose-1-phosphate adenylyltransferase activity"/>
    <property type="evidence" value="ECO:0007669"/>
    <property type="project" value="UniProtKB-UniRule"/>
</dbReference>
<keyword evidence="7 9" id="KW-0320">Glycogen biosynthesis</keyword>
<dbReference type="PROSITE" id="PS00809">
    <property type="entry name" value="ADP_GLC_PYROPHOSPH_2"/>
    <property type="match status" value="1"/>
</dbReference>
<evidence type="ECO:0000256" key="5">
    <source>
        <dbReference type="ARBA" id="ARBA00022741"/>
    </source>
</evidence>
<dbReference type="EMBL" id="WSLF01000002">
    <property type="protein sequence ID" value="KAE9636195.1"/>
    <property type="molecule type" value="Genomic_DNA"/>
</dbReference>
<dbReference type="SUPFAM" id="SSF51161">
    <property type="entry name" value="Trimeric LpxA-like enzymes"/>
    <property type="match status" value="1"/>
</dbReference>
<feature type="binding site" evidence="9">
    <location>
        <position position="100"/>
    </location>
    <ligand>
        <name>alpha-D-glucose 1-phosphate</name>
        <dbReference type="ChEBI" id="CHEBI:58601"/>
    </ligand>
</feature>
<dbReference type="CDD" id="cd02508">
    <property type="entry name" value="ADP_Glucose_PP"/>
    <property type="match status" value="1"/>
</dbReference>
<protein>
    <recommendedName>
        <fullName evidence="9">Glucose-1-phosphate adenylyltransferase</fullName>
        <ecNumber evidence="9">2.7.7.27</ecNumber>
    </recommendedName>
    <alternativeName>
        <fullName evidence="9">ADP-glucose pyrophosphorylase</fullName>
        <shortName evidence="9">ADPGlc PPase</shortName>
    </alternativeName>
    <alternativeName>
        <fullName evidence="9">ADP-glucose synthase</fullName>
    </alternativeName>
</protein>
<dbReference type="PROSITE" id="PS00810">
    <property type="entry name" value="ADP_GLC_PYROPHOSPH_3"/>
    <property type="match status" value="1"/>
</dbReference>
<dbReference type="RefSeq" id="WP_158739449.1">
    <property type="nucleotide sequence ID" value="NZ_JAFBEP010000003.1"/>
</dbReference>
<evidence type="ECO:0000256" key="4">
    <source>
        <dbReference type="ARBA" id="ARBA00022695"/>
    </source>
</evidence>
<organism evidence="12 13">
    <name type="scientific">Defluviitalea raffinosedens</name>
    <dbReference type="NCBI Taxonomy" id="1450156"/>
    <lineage>
        <taxon>Bacteria</taxon>
        <taxon>Bacillati</taxon>
        <taxon>Bacillota</taxon>
        <taxon>Clostridia</taxon>
        <taxon>Lachnospirales</taxon>
        <taxon>Defluviitaleaceae</taxon>
        <taxon>Defluviitalea</taxon>
    </lineage>
</organism>
<comment type="function">
    <text evidence="9">Involved in the biosynthesis of ADP-glucose, a building block required for the elongation reactions to produce glycogen. Catalyzes the reaction between ATP and alpha-D-glucose 1-phosphate (G1P) to produce pyrophosphate and ADP-Glc.</text>
</comment>
<dbReference type="NCBIfam" id="TIGR02091">
    <property type="entry name" value="glgC"/>
    <property type="match status" value="1"/>
</dbReference>
<keyword evidence="5 9" id="KW-0547">Nucleotide-binding</keyword>
<feature type="domain" description="Glucose-1-phosphate adenylyltransferase/Bifunctional protein GlmU-like C-terminal hexapeptide" evidence="11">
    <location>
        <begin position="289"/>
        <end position="379"/>
    </location>
</feature>
<dbReference type="InterPro" id="IPR056818">
    <property type="entry name" value="GlmU/GlgC-like_hexapep"/>
</dbReference>
<dbReference type="SUPFAM" id="SSF53448">
    <property type="entry name" value="Nucleotide-diphospho-sugar transferases"/>
    <property type="match status" value="1"/>
</dbReference>
<comment type="caution">
    <text evidence="12">The sequence shown here is derived from an EMBL/GenBank/DDBJ whole genome shotgun (WGS) entry which is preliminary data.</text>
</comment>
<dbReference type="Gene3D" id="3.90.550.10">
    <property type="entry name" value="Spore Coat Polysaccharide Biosynthesis Protein SpsA, Chain A"/>
    <property type="match status" value="1"/>
</dbReference>
<accession>A0A7C8LG61</accession>
<evidence type="ECO:0000256" key="3">
    <source>
        <dbReference type="ARBA" id="ARBA00022679"/>
    </source>
</evidence>
<evidence type="ECO:0000313" key="12">
    <source>
        <dbReference type="EMBL" id="KAE9636195.1"/>
    </source>
</evidence>
<evidence type="ECO:0000256" key="9">
    <source>
        <dbReference type="HAMAP-Rule" id="MF_00624"/>
    </source>
</evidence>
<feature type="binding site" evidence="9">
    <location>
        <begin position="180"/>
        <end position="181"/>
    </location>
    <ligand>
        <name>alpha-D-glucose 1-phosphate</name>
        <dbReference type="ChEBI" id="CHEBI:58601"/>
    </ligand>
</feature>
<dbReference type="InterPro" id="IPR011004">
    <property type="entry name" value="Trimer_LpxA-like_sf"/>
</dbReference>
<dbReference type="InterPro" id="IPR011831">
    <property type="entry name" value="ADP-Glc_PPase"/>
</dbReference>
<dbReference type="PROSITE" id="PS00808">
    <property type="entry name" value="ADP_GLC_PYROPHOSPH_1"/>
    <property type="match status" value="1"/>
</dbReference>
<keyword evidence="13" id="KW-1185">Reference proteome</keyword>
<dbReference type="UniPathway" id="UPA00164"/>
<reference evidence="12 13" key="1">
    <citation type="submission" date="2019-12" db="EMBL/GenBank/DDBJ databases">
        <title>Defluviitalea raffinosedens, isolated from a biogas fermenter, genome sequencing and characterization.</title>
        <authorList>
            <person name="Rettenmaier R."/>
            <person name="Schneider M."/>
            <person name="Neuhaus K."/>
            <person name="Liebl W."/>
            <person name="Zverlov V."/>
        </authorList>
    </citation>
    <scope>NUCLEOTIDE SEQUENCE [LARGE SCALE GENOMIC DNA]</scope>
    <source>
        <strain evidence="12 13">249c-K6</strain>
    </source>
</reference>
<dbReference type="NCBIfam" id="NF003670">
    <property type="entry name" value="PRK05293.1"/>
    <property type="match status" value="1"/>
</dbReference>
<feature type="binding site" evidence="9">
    <location>
        <position position="191"/>
    </location>
    <ligand>
        <name>alpha-D-glucose 1-phosphate</name>
        <dbReference type="ChEBI" id="CHEBI:58601"/>
    </ligand>
</feature>
<dbReference type="Pfam" id="PF24894">
    <property type="entry name" value="Hexapep_GlmU"/>
    <property type="match status" value="1"/>
</dbReference>
<comment type="similarity">
    <text evidence="1 9">Belongs to the bacterial/plant glucose-1-phosphate adenylyltransferase family.</text>
</comment>
<dbReference type="Proteomes" id="UP000483018">
    <property type="component" value="Unassembled WGS sequence"/>
</dbReference>
<evidence type="ECO:0000256" key="7">
    <source>
        <dbReference type="ARBA" id="ARBA00023056"/>
    </source>
</evidence>
<dbReference type="GO" id="GO:0005524">
    <property type="term" value="F:ATP binding"/>
    <property type="evidence" value="ECO:0007669"/>
    <property type="project" value="UniProtKB-KW"/>
</dbReference>
<keyword evidence="8 9" id="KW-0119">Carbohydrate metabolism</keyword>
<comment type="catalytic activity">
    <reaction evidence="9">
        <text>alpha-D-glucose 1-phosphate + ATP + H(+) = ADP-alpha-D-glucose + diphosphate</text>
        <dbReference type="Rhea" id="RHEA:12120"/>
        <dbReference type="ChEBI" id="CHEBI:15378"/>
        <dbReference type="ChEBI" id="CHEBI:30616"/>
        <dbReference type="ChEBI" id="CHEBI:33019"/>
        <dbReference type="ChEBI" id="CHEBI:57498"/>
        <dbReference type="ChEBI" id="CHEBI:58601"/>
        <dbReference type="EC" id="2.7.7.27"/>
    </reaction>
</comment>
<dbReference type="OrthoDB" id="9801810at2"/>
<dbReference type="PANTHER" id="PTHR43523">
    <property type="entry name" value="GLUCOSE-1-PHOSPHATE ADENYLYLTRANSFERASE-RELATED"/>
    <property type="match status" value="1"/>
</dbReference>
<keyword evidence="6 9" id="KW-0067">ATP-binding</keyword>
<dbReference type="Pfam" id="PF00483">
    <property type="entry name" value="NTP_transferase"/>
    <property type="match status" value="1"/>
</dbReference>
<gene>
    <name evidence="9" type="primary">glgC</name>
    <name evidence="12" type="ORF">GND95_03475</name>
</gene>
<dbReference type="InterPro" id="IPR029044">
    <property type="entry name" value="Nucleotide-diphossugar_trans"/>
</dbReference>
<proteinExistence type="inferred from homology"/>
<dbReference type="InterPro" id="IPR005835">
    <property type="entry name" value="NTP_transferase_dom"/>
</dbReference>
<feature type="binding site" evidence="9">
    <location>
        <position position="165"/>
    </location>
    <ligand>
        <name>alpha-D-glucose 1-phosphate</name>
        <dbReference type="ChEBI" id="CHEBI:58601"/>
    </ligand>
</feature>
<evidence type="ECO:0000259" key="10">
    <source>
        <dbReference type="Pfam" id="PF00483"/>
    </source>
</evidence>
<feature type="site" description="Could play a key role in the communication between the regulatory and the substrate sites" evidence="9">
    <location>
        <position position="99"/>
    </location>
</feature>
<dbReference type="PANTHER" id="PTHR43523:SF2">
    <property type="entry name" value="GLUCOSE-1-PHOSPHATE ADENYLYLTRANSFERASE"/>
    <property type="match status" value="1"/>
</dbReference>
<sequence>MHKKEIISMLLAGGQGSRLGILTKNLAKPAVTFGGKYRIIDFALSNCINSGIDTVGVLTQYEPLRLNQHIGIGIPWDLDRKAGGVTILSPYVKEQEGAWYSGTANAIYQNIKFIDNYNPEYVLILSGDHIYKMDYSKMLDFHKKNNCDATIAVLEIPIEEAHRFGIMNTGEGDRIVEFEEKPKNPKSNLASMGIYIFTWKKLKQALIEDNARHEDSDFGKHIIPTMLENEDRLYAYRFRDYWKDVGTIESYWQANMELIETLPNFNLYEEFWKFYTNLDYQTPQYIGGEAEVHRSIISEGCEIYGTVINSVLGPGVIVENGAVIRDSIVMANSVLKEGVVLDRCIVAENCIINQNVKIGEGENIPNKDKPSIYNTGISVVGENTTIPEGIWIGKNCVVYGDTTPTHYDNGRLESGCSLILEGVEA</sequence>
<dbReference type="GO" id="GO:0005978">
    <property type="term" value="P:glycogen biosynthetic process"/>
    <property type="evidence" value="ECO:0007669"/>
    <property type="project" value="UniProtKB-UniRule"/>
</dbReference>
<feature type="site" description="Could play a key role in the communication between the regulatory and the substrate sites" evidence="9">
    <location>
        <position position="60"/>
    </location>
</feature>
<evidence type="ECO:0000256" key="1">
    <source>
        <dbReference type="ARBA" id="ARBA00010443"/>
    </source>
</evidence>
<keyword evidence="2 9" id="KW-0321">Glycogen metabolism</keyword>
<keyword evidence="3 9" id="KW-0808">Transferase</keyword>
<comment type="subunit">
    <text evidence="9">Homotetramer.</text>
</comment>
<evidence type="ECO:0000259" key="11">
    <source>
        <dbReference type="Pfam" id="PF24894"/>
    </source>
</evidence>
<evidence type="ECO:0000256" key="6">
    <source>
        <dbReference type="ARBA" id="ARBA00022840"/>
    </source>
</evidence>